<sequence>MIFSFMLEVDIRGLKYHFPLTRENPNEFYINFLRIPQYVACKNFRIQSELLLMQSSAGQLRAILSSTISPLVSITLKLFLAFAEKSKLMTVINGKARHYNDQLSLIAIIVAELQDSSEFGVLRFWVSKPSESAYIIRKFRVTMVSNECKYGVRRFCYESTPDKFLTSIYFPDIDSKPPTPLTKSLFGGLLVSFQRYLKQFFCLLRFFG</sequence>
<dbReference type="RefSeq" id="XP_003142032.1">
    <property type="nucleotide sequence ID" value="XM_003141984.1"/>
</dbReference>
<dbReference type="InParanoid" id="A0A1S0TXX4"/>
<reference evidence="1" key="1">
    <citation type="submission" date="2012-04" db="EMBL/GenBank/DDBJ databases">
        <title>The Genome Sequence of Loa loa.</title>
        <authorList>
            <consortium name="The Broad Institute Genome Sequencing Platform"/>
            <consortium name="Broad Institute Genome Sequencing Center for Infectious Disease"/>
            <person name="Nutman T.B."/>
            <person name="Fink D.L."/>
            <person name="Russ C."/>
            <person name="Young S."/>
            <person name="Zeng Q."/>
            <person name="Gargeya S."/>
            <person name="Alvarado L."/>
            <person name="Berlin A."/>
            <person name="Chapman S.B."/>
            <person name="Chen Z."/>
            <person name="Freedman E."/>
            <person name="Gellesch M."/>
            <person name="Goldberg J."/>
            <person name="Griggs A."/>
            <person name="Gujja S."/>
            <person name="Heilman E.R."/>
            <person name="Heiman D."/>
            <person name="Howarth C."/>
            <person name="Mehta T."/>
            <person name="Neiman D."/>
            <person name="Pearson M."/>
            <person name="Roberts A."/>
            <person name="Saif S."/>
            <person name="Shea T."/>
            <person name="Shenoy N."/>
            <person name="Sisk P."/>
            <person name="Stolte C."/>
            <person name="Sykes S."/>
            <person name="White J."/>
            <person name="Yandava C."/>
            <person name="Haas B."/>
            <person name="Henn M.R."/>
            <person name="Nusbaum C."/>
            <person name="Birren B."/>
        </authorList>
    </citation>
    <scope>NUCLEOTIDE SEQUENCE [LARGE SCALE GENOMIC DNA]</scope>
</reference>
<organism evidence="1">
    <name type="scientific">Loa loa</name>
    <name type="common">Eye worm</name>
    <name type="synonym">Filaria loa</name>
    <dbReference type="NCBI Taxonomy" id="7209"/>
    <lineage>
        <taxon>Eukaryota</taxon>
        <taxon>Metazoa</taxon>
        <taxon>Ecdysozoa</taxon>
        <taxon>Nematoda</taxon>
        <taxon>Chromadorea</taxon>
        <taxon>Rhabditida</taxon>
        <taxon>Spirurina</taxon>
        <taxon>Spiruromorpha</taxon>
        <taxon>Filarioidea</taxon>
        <taxon>Onchocercidae</taxon>
        <taxon>Loa</taxon>
    </lineage>
</organism>
<proteinExistence type="predicted"/>
<evidence type="ECO:0000313" key="1">
    <source>
        <dbReference type="EMBL" id="EFO22038.1"/>
    </source>
</evidence>
<dbReference type="EMBL" id="JH712466">
    <property type="protein sequence ID" value="EFO22038.1"/>
    <property type="molecule type" value="Genomic_DNA"/>
</dbReference>
<protein>
    <submittedName>
        <fullName evidence="1">Uncharacterized protein</fullName>
    </submittedName>
</protein>
<gene>
    <name evidence="1" type="ORF">LOAG_06448</name>
</gene>
<dbReference type="CTD" id="9943860"/>
<dbReference type="AlphaFoldDB" id="A0A1S0TXX4"/>
<accession>A0A1S0TXX4</accession>
<name>A0A1S0TXX4_LOALO</name>
<dbReference type="GeneID" id="9943860"/>
<dbReference type="KEGG" id="loa:LOAG_06448"/>